<evidence type="ECO:0000313" key="8">
    <source>
        <dbReference type="Proteomes" id="UP000217999"/>
    </source>
</evidence>
<proteinExistence type="inferred from homology"/>
<evidence type="ECO:0000256" key="1">
    <source>
        <dbReference type="ARBA" id="ARBA00004453"/>
    </source>
</evidence>
<keyword evidence="5" id="KW-0175">Coiled coil</keyword>
<evidence type="ECO:0000259" key="6">
    <source>
        <dbReference type="SMART" id="SM00528"/>
    </source>
</evidence>
<evidence type="ECO:0000313" key="7">
    <source>
        <dbReference type="EMBL" id="PAT33536.1"/>
    </source>
</evidence>
<dbReference type="GO" id="GO:0009295">
    <property type="term" value="C:nucleoid"/>
    <property type="evidence" value="ECO:0007669"/>
    <property type="project" value="UniProtKB-SubCell"/>
</dbReference>
<dbReference type="PANTHER" id="PTHR38097">
    <property type="match status" value="1"/>
</dbReference>
<dbReference type="Pfam" id="PF00816">
    <property type="entry name" value="Histone_HNS"/>
    <property type="match status" value="1"/>
</dbReference>
<comment type="caution">
    <text evidence="7">The sequence shown here is derived from an EMBL/GenBank/DDBJ whole genome shotgun (WGS) entry which is preliminary data.</text>
</comment>
<dbReference type="SUPFAM" id="SSF81273">
    <property type="entry name" value="H-NS histone-like proteins"/>
    <property type="match status" value="1"/>
</dbReference>
<keyword evidence="3" id="KW-0963">Cytoplasm</keyword>
<dbReference type="EMBL" id="NSJF01000008">
    <property type="protein sequence ID" value="PAT33536.1"/>
    <property type="molecule type" value="Genomic_DNA"/>
</dbReference>
<accession>A0A2A2A6U5</accession>
<reference evidence="7 8" key="1">
    <citation type="submission" date="2017-08" db="EMBL/GenBank/DDBJ databases">
        <title>WGS of Clinical strains of the CDC Group NO-1 linked to zoonotic infections in humans.</title>
        <authorList>
            <person name="Bernier A.-M."/>
            <person name="Bernard K."/>
        </authorList>
    </citation>
    <scope>NUCLEOTIDE SEQUENCE [LARGE SCALE GENOMIC DNA]</scope>
    <source>
        <strain evidence="7 8">NML03-0146</strain>
    </source>
</reference>
<evidence type="ECO:0000256" key="5">
    <source>
        <dbReference type="SAM" id="Coils"/>
    </source>
</evidence>
<protein>
    <submittedName>
        <fullName evidence="7">Histone</fullName>
    </submittedName>
</protein>
<feature type="coiled-coil region" evidence="5">
    <location>
        <begin position="4"/>
        <end position="31"/>
    </location>
</feature>
<sequence>MSELTALLQQREELEQRIQKIREQERTQAIEQVRAIVQKNDLSVADVFGNSKANRQPGAAKKVAIKYMNKATGETWTGRGKPPRWIQGLDREQFKV</sequence>
<comment type="subcellular location">
    <subcellularLocation>
        <location evidence="1">Cytoplasm</location>
        <location evidence="1">Nucleoid</location>
    </subcellularLocation>
</comment>
<dbReference type="RefSeq" id="WP_095550618.1">
    <property type="nucleotide sequence ID" value="NZ_NSJF01000008.1"/>
</dbReference>
<dbReference type="SMART" id="SM00528">
    <property type="entry name" value="HNS"/>
    <property type="match status" value="1"/>
</dbReference>
<keyword evidence="4" id="KW-0238">DNA-binding</keyword>
<gene>
    <name evidence="7" type="ORF">CK620_12715</name>
</gene>
<dbReference type="Gene3D" id="4.10.430.30">
    <property type="match status" value="1"/>
</dbReference>
<feature type="domain" description="DNA-binding protein H-NS-like C-terminal" evidence="6">
    <location>
        <begin position="57"/>
        <end position="96"/>
    </location>
</feature>
<dbReference type="PANTHER" id="PTHR38097:SF2">
    <property type="entry name" value="DNA-BINDING PROTEIN STPA"/>
    <property type="match status" value="1"/>
</dbReference>
<name>A0A2A2A6U5_9BURK</name>
<evidence type="ECO:0000256" key="4">
    <source>
        <dbReference type="ARBA" id="ARBA00023125"/>
    </source>
</evidence>
<dbReference type="InterPro" id="IPR027444">
    <property type="entry name" value="H-NS_C_dom"/>
</dbReference>
<comment type="similarity">
    <text evidence="2">Belongs to the histone-like protein H-NS family.</text>
</comment>
<evidence type="ECO:0000256" key="2">
    <source>
        <dbReference type="ARBA" id="ARBA00010610"/>
    </source>
</evidence>
<organism evidence="7 8">
    <name type="scientific">Vandammella animalimorsus</name>
    <dbReference type="NCBI Taxonomy" id="2029117"/>
    <lineage>
        <taxon>Bacteria</taxon>
        <taxon>Pseudomonadati</taxon>
        <taxon>Pseudomonadota</taxon>
        <taxon>Betaproteobacteria</taxon>
        <taxon>Burkholderiales</taxon>
        <taxon>Comamonadaceae</taxon>
        <taxon>Vandammella</taxon>
    </lineage>
</organism>
<dbReference type="Proteomes" id="UP000217999">
    <property type="component" value="Unassembled WGS sequence"/>
</dbReference>
<dbReference type="AlphaFoldDB" id="A0A2A2A6U5"/>
<dbReference type="GO" id="GO:0003677">
    <property type="term" value="F:DNA binding"/>
    <property type="evidence" value="ECO:0007669"/>
    <property type="project" value="UniProtKB-KW"/>
</dbReference>
<evidence type="ECO:0000256" key="3">
    <source>
        <dbReference type="ARBA" id="ARBA00022490"/>
    </source>
</evidence>